<reference evidence="2 3" key="1">
    <citation type="submission" date="2024-09" db="EMBL/GenBank/DDBJ databases">
        <authorList>
            <person name="Ruan L."/>
        </authorList>
    </citation>
    <scope>NUCLEOTIDE SEQUENCE [LARGE SCALE GENOMIC DNA]</scope>
    <source>
        <strain evidence="2 3">D33</strain>
    </source>
</reference>
<protein>
    <submittedName>
        <fullName evidence="2">GNAT family N-acetyltransferase</fullName>
        <ecNumber evidence="2">2.3.1.-</ecNumber>
    </submittedName>
</protein>
<keyword evidence="3" id="KW-1185">Reference proteome</keyword>
<dbReference type="SUPFAM" id="SSF55729">
    <property type="entry name" value="Acyl-CoA N-acyltransferases (Nat)"/>
    <property type="match status" value="1"/>
</dbReference>
<organism evidence="2 3">
    <name type="scientific">Paenibacillus terreus</name>
    <dbReference type="NCBI Taxonomy" id="1387834"/>
    <lineage>
        <taxon>Bacteria</taxon>
        <taxon>Bacillati</taxon>
        <taxon>Bacillota</taxon>
        <taxon>Bacilli</taxon>
        <taxon>Bacillales</taxon>
        <taxon>Paenibacillaceae</taxon>
        <taxon>Paenibacillus</taxon>
    </lineage>
</organism>
<dbReference type="EMBL" id="JBHILM010000052">
    <property type="protein sequence ID" value="MFB5684960.1"/>
    <property type="molecule type" value="Genomic_DNA"/>
</dbReference>
<dbReference type="EC" id="2.3.1.-" evidence="2"/>
<dbReference type="CDD" id="cd04301">
    <property type="entry name" value="NAT_SF"/>
    <property type="match status" value="1"/>
</dbReference>
<dbReference type="InterPro" id="IPR016181">
    <property type="entry name" value="Acyl_CoA_acyltransferase"/>
</dbReference>
<name>A0ABV5BH67_9BACL</name>
<evidence type="ECO:0000313" key="2">
    <source>
        <dbReference type="EMBL" id="MFB5684960.1"/>
    </source>
</evidence>
<dbReference type="Proteomes" id="UP001580407">
    <property type="component" value="Unassembled WGS sequence"/>
</dbReference>
<comment type="caution">
    <text evidence="2">The sequence shown here is derived from an EMBL/GenBank/DDBJ whole genome shotgun (WGS) entry which is preliminary data.</text>
</comment>
<dbReference type="RefSeq" id="WP_375528622.1">
    <property type="nucleotide sequence ID" value="NZ_JBHILM010000052.1"/>
</dbReference>
<keyword evidence="2" id="KW-0808">Transferase</keyword>
<dbReference type="Gene3D" id="3.40.630.30">
    <property type="match status" value="1"/>
</dbReference>
<gene>
    <name evidence="2" type="ORF">ACE3NQ_29030</name>
</gene>
<dbReference type="InterPro" id="IPR000182">
    <property type="entry name" value="GNAT_dom"/>
</dbReference>
<dbReference type="Pfam" id="PF00583">
    <property type="entry name" value="Acetyltransf_1"/>
    <property type="match status" value="1"/>
</dbReference>
<dbReference type="GO" id="GO:0016746">
    <property type="term" value="F:acyltransferase activity"/>
    <property type="evidence" value="ECO:0007669"/>
    <property type="project" value="UniProtKB-KW"/>
</dbReference>
<feature type="domain" description="N-acetyltransferase" evidence="1">
    <location>
        <begin position="9"/>
        <end position="158"/>
    </location>
</feature>
<sequence length="191" mass="22424">MEAEQLKLITLDRLDEKWWPEARRIYHQSFEHGRKPDRIIKQMFDRKLSFLHVVVDKSAVAAMAITGKAENGKALIIDYLAVKEEYRGRGLGEWLVKALASWAASELQLEEMIIEVESEHLPENDLRKRFWLKCGFRMTDYVHTYKWIPETYQAMYLPLTPDPSQAAVEDGQALFQQITSFHHQSFRELNN</sequence>
<keyword evidence="2" id="KW-0012">Acyltransferase</keyword>
<evidence type="ECO:0000259" key="1">
    <source>
        <dbReference type="PROSITE" id="PS51186"/>
    </source>
</evidence>
<dbReference type="PROSITE" id="PS51186">
    <property type="entry name" value="GNAT"/>
    <property type="match status" value="1"/>
</dbReference>
<proteinExistence type="predicted"/>
<accession>A0ABV5BH67</accession>
<evidence type="ECO:0000313" key="3">
    <source>
        <dbReference type="Proteomes" id="UP001580407"/>
    </source>
</evidence>